<name>A0A9W8JI80_9AGAR</name>
<dbReference type="EMBL" id="JANBPK010000748">
    <property type="protein sequence ID" value="KAJ2933299.1"/>
    <property type="molecule type" value="Genomic_DNA"/>
</dbReference>
<evidence type="ECO:0000313" key="2">
    <source>
        <dbReference type="EMBL" id="KAJ2933299.1"/>
    </source>
</evidence>
<reference evidence="2" key="1">
    <citation type="submission" date="2022-06" db="EMBL/GenBank/DDBJ databases">
        <title>Genome Sequence of Candolleomyces eurysporus.</title>
        <authorList>
            <person name="Buettner E."/>
        </authorList>
    </citation>
    <scope>NUCLEOTIDE SEQUENCE</scope>
    <source>
        <strain evidence="2">VTCC 930004</strain>
    </source>
</reference>
<dbReference type="AlphaFoldDB" id="A0A9W8JI80"/>
<keyword evidence="3" id="KW-1185">Reference proteome</keyword>
<feature type="compositionally biased region" description="Basic and acidic residues" evidence="1">
    <location>
        <begin position="9"/>
        <end position="29"/>
    </location>
</feature>
<evidence type="ECO:0000313" key="3">
    <source>
        <dbReference type="Proteomes" id="UP001140091"/>
    </source>
</evidence>
<feature type="non-terminal residue" evidence="2">
    <location>
        <position position="1"/>
    </location>
</feature>
<gene>
    <name evidence="2" type="ORF">H1R20_g3824</name>
</gene>
<dbReference type="OrthoDB" id="3068660at2759"/>
<proteinExistence type="predicted"/>
<feature type="compositionally biased region" description="Polar residues" evidence="1">
    <location>
        <begin position="157"/>
        <end position="166"/>
    </location>
</feature>
<accession>A0A9W8JI80</accession>
<protein>
    <submittedName>
        <fullName evidence="2">Uncharacterized protein</fullName>
    </submittedName>
</protein>
<feature type="region of interest" description="Disordered" evidence="1">
    <location>
        <begin position="133"/>
        <end position="166"/>
    </location>
</feature>
<evidence type="ECO:0000256" key="1">
    <source>
        <dbReference type="SAM" id="MobiDB-lite"/>
    </source>
</evidence>
<sequence>MAGIAPTTDRTRTKVEKGKEDGENTKDDKQDGRFVKFARFCEENPAKAIAGVGLAAAGTAVVAPALGVLALTGAGFTSGGVAAAAFAQSVFYGPLTGGLFSVLQSAGATAVMPSAVTLLTGSAATAAGAATLASGIESDTDEDDPSPSDSTPDQAQRLRSSPSAGV</sequence>
<comment type="caution">
    <text evidence="2">The sequence shown here is derived from an EMBL/GenBank/DDBJ whole genome shotgun (WGS) entry which is preliminary data.</text>
</comment>
<feature type="region of interest" description="Disordered" evidence="1">
    <location>
        <begin position="1"/>
        <end position="29"/>
    </location>
</feature>
<dbReference type="Proteomes" id="UP001140091">
    <property type="component" value="Unassembled WGS sequence"/>
</dbReference>
<organism evidence="2 3">
    <name type="scientific">Candolleomyces eurysporus</name>
    <dbReference type="NCBI Taxonomy" id="2828524"/>
    <lineage>
        <taxon>Eukaryota</taxon>
        <taxon>Fungi</taxon>
        <taxon>Dikarya</taxon>
        <taxon>Basidiomycota</taxon>
        <taxon>Agaricomycotina</taxon>
        <taxon>Agaricomycetes</taxon>
        <taxon>Agaricomycetidae</taxon>
        <taxon>Agaricales</taxon>
        <taxon>Agaricineae</taxon>
        <taxon>Psathyrellaceae</taxon>
        <taxon>Candolleomyces</taxon>
    </lineage>
</organism>